<gene>
    <name evidence="1" type="ORF">FA95DRAFT_1650388</name>
</gene>
<proteinExistence type="predicted"/>
<reference evidence="1" key="2">
    <citation type="journal article" date="2022" name="New Phytol.">
        <title>Evolutionary transition to the ectomycorrhizal habit in the genomes of a hyperdiverse lineage of mushroom-forming fungi.</title>
        <authorList>
            <person name="Looney B."/>
            <person name="Miyauchi S."/>
            <person name="Morin E."/>
            <person name="Drula E."/>
            <person name="Courty P.E."/>
            <person name="Kohler A."/>
            <person name="Kuo A."/>
            <person name="LaButti K."/>
            <person name="Pangilinan J."/>
            <person name="Lipzen A."/>
            <person name="Riley R."/>
            <person name="Andreopoulos W."/>
            <person name="He G."/>
            <person name="Johnson J."/>
            <person name="Nolan M."/>
            <person name="Tritt A."/>
            <person name="Barry K.W."/>
            <person name="Grigoriev I.V."/>
            <person name="Nagy L.G."/>
            <person name="Hibbett D."/>
            <person name="Henrissat B."/>
            <person name="Matheny P.B."/>
            <person name="Labbe J."/>
            <person name="Martin F.M."/>
        </authorList>
    </citation>
    <scope>NUCLEOTIDE SEQUENCE</scope>
    <source>
        <strain evidence="1">FP105234-sp</strain>
    </source>
</reference>
<feature type="non-terminal residue" evidence="1">
    <location>
        <position position="1"/>
    </location>
</feature>
<dbReference type="Proteomes" id="UP000814033">
    <property type="component" value="Unassembled WGS sequence"/>
</dbReference>
<reference evidence="1" key="1">
    <citation type="submission" date="2021-02" db="EMBL/GenBank/DDBJ databases">
        <authorList>
            <consortium name="DOE Joint Genome Institute"/>
            <person name="Ahrendt S."/>
            <person name="Looney B.P."/>
            <person name="Miyauchi S."/>
            <person name="Morin E."/>
            <person name="Drula E."/>
            <person name="Courty P.E."/>
            <person name="Chicoki N."/>
            <person name="Fauchery L."/>
            <person name="Kohler A."/>
            <person name="Kuo A."/>
            <person name="Labutti K."/>
            <person name="Pangilinan J."/>
            <person name="Lipzen A."/>
            <person name="Riley R."/>
            <person name="Andreopoulos W."/>
            <person name="He G."/>
            <person name="Johnson J."/>
            <person name="Barry K.W."/>
            <person name="Grigoriev I.V."/>
            <person name="Nagy L."/>
            <person name="Hibbett D."/>
            <person name="Henrissat B."/>
            <person name="Matheny P.B."/>
            <person name="Labbe J."/>
            <person name="Martin F."/>
        </authorList>
    </citation>
    <scope>NUCLEOTIDE SEQUENCE</scope>
    <source>
        <strain evidence="1">FP105234-sp</strain>
    </source>
</reference>
<evidence type="ECO:0000313" key="2">
    <source>
        <dbReference type="Proteomes" id="UP000814033"/>
    </source>
</evidence>
<name>A0ACB8R7V1_9AGAM</name>
<accession>A0ACB8R7V1</accession>
<protein>
    <submittedName>
        <fullName evidence="1">Uncharacterized protein</fullName>
    </submittedName>
</protein>
<sequence length="405" mass="45695">TVRGRSTICWKTKDGLYIIKDYWRAQDRLFEAEFLKELAGINGVGQLRAYQDNLCRVSALRGAGHFLNDAARQQGTATEIPDRIQCRQVLDRYTGDLSCAPNPLAMLIAFRDAVKGHRDALLVKGILHRDVSLFNIMFDKHARDGVLGRLIDFDLAKKFKDLFDKNATGGDLRTGTRMYQSVKVLRGDPNVFGVHDHMDDLESFFYVLIHLSAAFTSDSRPIDAFVLPPELQGWNNPDPHACAREKGNFMAFKPKVSMRQELLDAFLPLLNELQRFFRPRIEAVNNANGTKPEPMPTKDWLPERHLEQAAEDYKAFLTIVDKHIKKMEKSTEQPSLRWAVQKQTMMDTAADWSDESTGRVSPTPSNASTVVGKSRKRSDAFLGEGAGDDDAHAQHAHKRARSADQ</sequence>
<organism evidence="1 2">
    <name type="scientific">Auriscalpium vulgare</name>
    <dbReference type="NCBI Taxonomy" id="40419"/>
    <lineage>
        <taxon>Eukaryota</taxon>
        <taxon>Fungi</taxon>
        <taxon>Dikarya</taxon>
        <taxon>Basidiomycota</taxon>
        <taxon>Agaricomycotina</taxon>
        <taxon>Agaricomycetes</taxon>
        <taxon>Russulales</taxon>
        <taxon>Auriscalpiaceae</taxon>
        <taxon>Auriscalpium</taxon>
    </lineage>
</organism>
<dbReference type="EMBL" id="MU276214">
    <property type="protein sequence ID" value="KAI0040239.1"/>
    <property type="molecule type" value="Genomic_DNA"/>
</dbReference>
<comment type="caution">
    <text evidence="1">The sequence shown here is derived from an EMBL/GenBank/DDBJ whole genome shotgun (WGS) entry which is preliminary data.</text>
</comment>
<evidence type="ECO:0000313" key="1">
    <source>
        <dbReference type="EMBL" id="KAI0040239.1"/>
    </source>
</evidence>
<keyword evidence="2" id="KW-1185">Reference proteome</keyword>